<evidence type="ECO:0008006" key="3">
    <source>
        <dbReference type="Google" id="ProtNLM"/>
    </source>
</evidence>
<protein>
    <recommendedName>
        <fullName evidence="3">Secreted protein</fullName>
    </recommendedName>
</protein>
<accession>A0ABR8K1R2</accession>
<keyword evidence="2" id="KW-1185">Reference proteome</keyword>
<dbReference type="EMBL" id="JACJTU010000004">
    <property type="protein sequence ID" value="MBD2733367.1"/>
    <property type="molecule type" value="Genomic_DNA"/>
</dbReference>
<proteinExistence type="predicted"/>
<reference evidence="1 2" key="1">
    <citation type="journal article" date="2020" name="ISME J.">
        <title>Comparative genomics reveals insights into cyanobacterial evolution and habitat adaptation.</title>
        <authorList>
            <person name="Chen M.Y."/>
            <person name="Teng W.K."/>
            <person name="Zhao L."/>
            <person name="Hu C.X."/>
            <person name="Zhou Y.K."/>
            <person name="Han B.P."/>
            <person name="Song L.R."/>
            <person name="Shu W.S."/>
        </authorList>
    </citation>
    <scope>NUCLEOTIDE SEQUENCE [LARGE SCALE GENOMIC DNA]</scope>
    <source>
        <strain evidence="1 2">FACHB-159</strain>
    </source>
</reference>
<sequence>MGHRALILSVLRLRLLQVHVASPREAEVWSIGHRCRGYRLWGAWEVWGDYKKASHPCQCPMPNAQN</sequence>
<gene>
    <name evidence="1" type="ORF">H6H03_05495</name>
</gene>
<organism evidence="1 2">
    <name type="scientific">Nostoc paludosum FACHB-159</name>
    <dbReference type="NCBI Taxonomy" id="2692908"/>
    <lineage>
        <taxon>Bacteria</taxon>
        <taxon>Bacillati</taxon>
        <taxon>Cyanobacteriota</taxon>
        <taxon>Cyanophyceae</taxon>
        <taxon>Nostocales</taxon>
        <taxon>Nostocaceae</taxon>
        <taxon>Nostoc</taxon>
    </lineage>
</organism>
<evidence type="ECO:0000313" key="2">
    <source>
        <dbReference type="Proteomes" id="UP000637383"/>
    </source>
</evidence>
<name>A0ABR8K1R2_9NOSO</name>
<comment type="caution">
    <text evidence="1">The sequence shown here is derived from an EMBL/GenBank/DDBJ whole genome shotgun (WGS) entry which is preliminary data.</text>
</comment>
<evidence type="ECO:0000313" key="1">
    <source>
        <dbReference type="EMBL" id="MBD2733367.1"/>
    </source>
</evidence>
<dbReference type="Proteomes" id="UP000637383">
    <property type="component" value="Unassembled WGS sequence"/>
</dbReference>